<gene>
    <name evidence="1" type="ORF">C8A04DRAFT_32197</name>
</gene>
<evidence type="ECO:0000313" key="2">
    <source>
        <dbReference type="Proteomes" id="UP001302676"/>
    </source>
</evidence>
<reference evidence="1" key="1">
    <citation type="journal article" date="2023" name="Mol. Phylogenet. Evol.">
        <title>Genome-scale phylogeny and comparative genomics of the fungal order Sordariales.</title>
        <authorList>
            <person name="Hensen N."/>
            <person name="Bonometti L."/>
            <person name="Westerberg I."/>
            <person name="Brannstrom I.O."/>
            <person name="Guillou S."/>
            <person name="Cros-Aarteil S."/>
            <person name="Calhoun S."/>
            <person name="Haridas S."/>
            <person name="Kuo A."/>
            <person name="Mondo S."/>
            <person name="Pangilinan J."/>
            <person name="Riley R."/>
            <person name="LaButti K."/>
            <person name="Andreopoulos B."/>
            <person name="Lipzen A."/>
            <person name="Chen C."/>
            <person name="Yan M."/>
            <person name="Daum C."/>
            <person name="Ng V."/>
            <person name="Clum A."/>
            <person name="Steindorff A."/>
            <person name="Ohm R.A."/>
            <person name="Martin F."/>
            <person name="Silar P."/>
            <person name="Natvig D.O."/>
            <person name="Lalanne C."/>
            <person name="Gautier V."/>
            <person name="Ament-Velasquez S.L."/>
            <person name="Kruys A."/>
            <person name="Hutchinson M.I."/>
            <person name="Powell A.J."/>
            <person name="Barry K."/>
            <person name="Miller A.N."/>
            <person name="Grigoriev I.V."/>
            <person name="Debuchy R."/>
            <person name="Gladieux P."/>
            <person name="Hiltunen Thoren M."/>
            <person name="Johannesson H."/>
        </authorList>
    </citation>
    <scope>NUCLEOTIDE SEQUENCE</scope>
    <source>
        <strain evidence="1">CBS 141.50</strain>
    </source>
</reference>
<reference evidence="1" key="2">
    <citation type="submission" date="2023-05" db="EMBL/GenBank/DDBJ databases">
        <authorList>
            <consortium name="Lawrence Berkeley National Laboratory"/>
            <person name="Steindorff A."/>
            <person name="Hensen N."/>
            <person name="Bonometti L."/>
            <person name="Westerberg I."/>
            <person name="Brannstrom I.O."/>
            <person name="Guillou S."/>
            <person name="Cros-Aarteil S."/>
            <person name="Calhoun S."/>
            <person name="Haridas S."/>
            <person name="Kuo A."/>
            <person name="Mondo S."/>
            <person name="Pangilinan J."/>
            <person name="Riley R."/>
            <person name="Labutti K."/>
            <person name="Andreopoulos B."/>
            <person name="Lipzen A."/>
            <person name="Chen C."/>
            <person name="Yanf M."/>
            <person name="Daum C."/>
            <person name="Ng V."/>
            <person name="Clum A."/>
            <person name="Ohm R."/>
            <person name="Martin F."/>
            <person name="Silar P."/>
            <person name="Natvig D."/>
            <person name="Lalanne C."/>
            <person name="Gautier V."/>
            <person name="Ament-Velasquez S.L."/>
            <person name="Kruys A."/>
            <person name="Hutchinson M.I."/>
            <person name="Powell A.J."/>
            <person name="Barry K."/>
            <person name="Miller A.N."/>
            <person name="Grigoriev I.V."/>
            <person name="Debuchy R."/>
            <person name="Gladieux P."/>
            <person name="Thoren M.H."/>
            <person name="Johannesson H."/>
        </authorList>
    </citation>
    <scope>NUCLEOTIDE SEQUENCE</scope>
    <source>
        <strain evidence="1">CBS 141.50</strain>
    </source>
</reference>
<dbReference type="PANTHER" id="PTHR42699:SF1">
    <property type="entry name" value="CYSTATHIONINE GAMMA-SYNTHASE-RELATED"/>
    <property type="match status" value="1"/>
</dbReference>
<dbReference type="GO" id="GO:0003962">
    <property type="term" value="F:cystathionine gamma-synthase activity"/>
    <property type="evidence" value="ECO:0007669"/>
    <property type="project" value="TreeGrafter"/>
</dbReference>
<dbReference type="GeneID" id="87818625"/>
<evidence type="ECO:0000313" key="1">
    <source>
        <dbReference type="EMBL" id="KAK4140319.1"/>
    </source>
</evidence>
<organism evidence="1 2">
    <name type="scientific">Dichotomopilus funicola</name>
    <dbReference type="NCBI Taxonomy" id="1934379"/>
    <lineage>
        <taxon>Eukaryota</taxon>
        <taxon>Fungi</taxon>
        <taxon>Dikarya</taxon>
        <taxon>Ascomycota</taxon>
        <taxon>Pezizomycotina</taxon>
        <taxon>Sordariomycetes</taxon>
        <taxon>Sordariomycetidae</taxon>
        <taxon>Sordariales</taxon>
        <taxon>Chaetomiaceae</taxon>
        <taxon>Dichotomopilus</taxon>
    </lineage>
</organism>
<proteinExistence type="predicted"/>
<protein>
    <submittedName>
        <fullName evidence="1">Uncharacterized protein</fullName>
    </submittedName>
</protein>
<dbReference type="EMBL" id="MU853635">
    <property type="protein sequence ID" value="KAK4140319.1"/>
    <property type="molecule type" value="Genomic_DNA"/>
</dbReference>
<dbReference type="PANTHER" id="PTHR42699">
    <property type="match status" value="1"/>
</dbReference>
<dbReference type="InterPro" id="IPR015421">
    <property type="entry name" value="PyrdxlP-dep_Trfase_major"/>
</dbReference>
<dbReference type="AlphaFoldDB" id="A0AAN6ZJX4"/>
<feature type="non-terminal residue" evidence="1">
    <location>
        <position position="347"/>
    </location>
</feature>
<dbReference type="RefSeq" id="XP_062633690.1">
    <property type="nucleotide sequence ID" value="XM_062782012.1"/>
</dbReference>
<dbReference type="SUPFAM" id="SSF53383">
    <property type="entry name" value="PLP-dependent transferases"/>
    <property type="match status" value="1"/>
</dbReference>
<dbReference type="GO" id="GO:0019346">
    <property type="term" value="P:transsulfuration"/>
    <property type="evidence" value="ECO:0007669"/>
    <property type="project" value="TreeGrafter"/>
</dbReference>
<name>A0AAN6ZJX4_9PEZI</name>
<comment type="caution">
    <text evidence="1">The sequence shown here is derived from an EMBL/GenBank/DDBJ whole genome shotgun (WGS) entry which is preliminary data.</text>
</comment>
<keyword evidence="2" id="KW-1185">Reference proteome</keyword>
<dbReference type="InterPro" id="IPR051750">
    <property type="entry name" value="Trans-sulfuration_enzymes"/>
</dbReference>
<dbReference type="InterPro" id="IPR015424">
    <property type="entry name" value="PyrdxlP-dep_Trfase"/>
</dbReference>
<dbReference type="Gene3D" id="3.40.640.10">
    <property type="entry name" value="Type I PLP-dependent aspartate aminotransferase-like (Major domain)"/>
    <property type="match status" value="1"/>
</dbReference>
<sequence>MPIKQITTELGHSVPPEAPHNITFHIPGWETARNLRRGDPELLGKLVSIYPRFGPWGEVRKLTAALHPLLDLPDTHGLILFTHPDTFPSTTLYSTSPHRPPDHLIPPRDLLFRILDIPLTLPLATEPAGDTAFHDTLVRLYAVAYPTARGPGAVGVWQTYGTGVSSRLATGLMPGVEQGRVRVHGWRGTGEDFLEGGGGFPDGLGGGEEGGGLPVGEGHVALRRRIAELNVGEDTTKENKVTEGDVWLYPTGMAAIYRLHRALIAVRGPGKVVVLGSVFHNSWHLFLESEGGMKHFGRCDRDSGVIEALGEWLEGERLAGRGVAYVFVEFPSNPILVSVDLKRLREV</sequence>
<dbReference type="Proteomes" id="UP001302676">
    <property type="component" value="Unassembled WGS sequence"/>
</dbReference>
<accession>A0AAN6ZJX4</accession>